<dbReference type="SUPFAM" id="SSF82185">
    <property type="entry name" value="Histone H3 K4-specific methyltransferase SET7/9 N-terminal domain"/>
    <property type="match status" value="1"/>
</dbReference>
<dbReference type="EMBL" id="JADWYR010000002">
    <property type="protein sequence ID" value="MBG9377660.1"/>
    <property type="molecule type" value="Genomic_DNA"/>
</dbReference>
<dbReference type="Proteomes" id="UP000628448">
    <property type="component" value="Unassembled WGS sequence"/>
</dbReference>
<dbReference type="RefSeq" id="WP_196991731.1">
    <property type="nucleotide sequence ID" value="NZ_JADWYR010000002.1"/>
</dbReference>
<proteinExistence type="predicted"/>
<organism evidence="1 2">
    <name type="scientific">Panacibacter microcysteis</name>
    <dbReference type="NCBI Taxonomy" id="2793269"/>
    <lineage>
        <taxon>Bacteria</taxon>
        <taxon>Pseudomonadati</taxon>
        <taxon>Bacteroidota</taxon>
        <taxon>Chitinophagia</taxon>
        <taxon>Chitinophagales</taxon>
        <taxon>Chitinophagaceae</taxon>
        <taxon>Panacibacter</taxon>
    </lineage>
</organism>
<dbReference type="AlphaFoldDB" id="A0A931E997"/>
<evidence type="ECO:0008006" key="3">
    <source>
        <dbReference type="Google" id="ProtNLM"/>
    </source>
</evidence>
<reference evidence="1" key="1">
    <citation type="submission" date="2020-11" db="EMBL/GenBank/DDBJ databases">
        <title>Bacterial whole genome sequence for Panacibacter sp. DH6.</title>
        <authorList>
            <person name="Le V."/>
            <person name="Ko S."/>
            <person name="Ahn C.-Y."/>
            <person name="Oh H.-M."/>
        </authorList>
    </citation>
    <scope>NUCLEOTIDE SEQUENCE</scope>
    <source>
        <strain evidence="1">DH6</strain>
    </source>
</reference>
<dbReference type="Gene3D" id="2.20.110.10">
    <property type="entry name" value="Histone H3 K4-specific methyltransferase SET7/9 N-terminal domain"/>
    <property type="match status" value="1"/>
</dbReference>
<evidence type="ECO:0000313" key="2">
    <source>
        <dbReference type="Proteomes" id="UP000628448"/>
    </source>
</evidence>
<accession>A0A931E997</accession>
<sequence>MYRIVFICLLFALPGYSQYKSFKIGVKGDTLNIVDNAGLKQGRWVVSVPPLRGEPGYDEEGYFKDDKKEGVWRKYSTMGDLQAIENYKYGFKNGKSSYYTVYGIVREENWKAVNPDNPYDTVDVPDLNTDAVYKRIVKVEGTNYRHGTWTFYDPQTGMVSKTEEYILDKLVSSKKNGTYVLSDSLKYVRDTSKAIAKPKEVLDYEKKNKKKKIRVRDGATGVQ</sequence>
<gene>
    <name evidence="1" type="ORF">I5907_15560</name>
</gene>
<protein>
    <recommendedName>
        <fullName evidence="3">WG repeat-containing protein</fullName>
    </recommendedName>
</protein>
<keyword evidence="2" id="KW-1185">Reference proteome</keyword>
<name>A0A931E997_9BACT</name>
<evidence type="ECO:0000313" key="1">
    <source>
        <dbReference type="EMBL" id="MBG9377660.1"/>
    </source>
</evidence>
<comment type="caution">
    <text evidence="1">The sequence shown here is derived from an EMBL/GenBank/DDBJ whole genome shotgun (WGS) entry which is preliminary data.</text>
</comment>